<name>A0A915J419_ROMCU</name>
<keyword evidence="2" id="KW-1185">Reference proteome</keyword>
<feature type="compositionally biased region" description="Polar residues" evidence="1">
    <location>
        <begin position="1"/>
        <end position="19"/>
    </location>
</feature>
<sequence length="101" mass="11373">MSNNQSNNVYNALNSQSRQPKPDIGKFVPNNSSPTQFVPRKIGPCTQFNMETFICQTKNLNVIIKGFSCVSHEKMCSEREGISINCVSFLVRVKNVHSLNH</sequence>
<feature type="region of interest" description="Disordered" evidence="1">
    <location>
        <begin position="1"/>
        <end position="35"/>
    </location>
</feature>
<evidence type="ECO:0000313" key="3">
    <source>
        <dbReference type="WBParaSite" id="nRc.2.0.1.t20573-RA"/>
    </source>
</evidence>
<organism evidence="2 3">
    <name type="scientific">Romanomermis culicivorax</name>
    <name type="common">Nematode worm</name>
    <dbReference type="NCBI Taxonomy" id="13658"/>
    <lineage>
        <taxon>Eukaryota</taxon>
        <taxon>Metazoa</taxon>
        <taxon>Ecdysozoa</taxon>
        <taxon>Nematoda</taxon>
        <taxon>Enoplea</taxon>
        <taxon>Dorylaimia</taxon>
        <taxon>Mermithida</taxon>
        <taxon>Mermithoidea</taxon>
        <taxon>Mermithidae</taxon>
        <taxon>Romanomermis</taxon>
    </lineage>
</organism>
<dbReference type="WBParaSite" id="nRc.2.0.1.t20573-RA">
    <property type="protein sequence ID" value="nRc.2.0.1.t20573-RA"/>
    <property type="gene ID" value="nRc.2.0.1.g20573"/>
</dbReference>
<accession>A0A915J419</accession>
<proteinExistence type="predicted"/>
<protein>
    <submittedName>
        <fullName evidence="3">Uncharacterized protein</fullName>
    </submittedName>
</protein>
<evidence type="ECO:0000313" key="2">
    <source>
        <dbReference type="Proteomes" id="UP000887565"/>
    </source>
</evidence>
<dbReference type="AlphaFoldDB" id="A0A915J419"/>
<evidence type="ECO:0000256" key="1">
    <source>
        <dbReference type="SAM" id="MobiDB-lite"/>
    </source>
</evidence>
<dbReference type="Proteomes" id="UP000887565">
    <property type="component" value="Unplaced"/>
</dbReference>
<reference evidence="3" key="1">
    <citation type="submission" date="2022-11" db="UniProtKB">
        <authorList>
            <consortium name="WormBaseParasite"/>
        </authorList>
    </citation>
    <scope>IDENTIFICATION</scope>
</reference>